<feature type="domain" description="Histidine kinase/HSP90-like ATPase" evidence="2">
    <location>
        <begin position="60"/>
        <end position="162"/>
    </location>
</feature>
<dbReference type="PANTHER" id="PTHR35526:SF3">
    <property type="entry name" value="ANTI-SIGMA-F FACTOR RSBW"/>
    <property type="match status" value="1"/>
</dbReference>
<sequence>MRSPRIRSLRTHQRITERRFPAGGYRASNLWRQAKEVSGVTLVATQQATTTSTMSVPHGPSGVGAARRRLCRDLRDGGAAESVIDDAALVLSELLSNSCRHARALAHEEVHASWEQNDRGDVTISVTDGGGPTLPAPATPSVTARGGRGLTIIRSLARDWGVRAEAFPGPVTVWAVLAGEQPA</sequence>
<proteinExistence type="predicted"/>
<dbReference type="SUPFAM" id="SSF55874">
    <property type="entry name" value="ATPase domain of HSP90 chaperone/DNA topoisomerase II/histidine kinase"/>
    <property type="match status" value="1"/>
</dbReference>
<organism evidence="3 4">
    <name type="scientific">Streptomyces lonarensis</name>
    <dbReference type="NCBI Taxonomy" id="700599"/>
    <lineage>
        <taxon>Bacteria</taxon>
        <taxon>Bacillati</taxon>
        <taxon>Actinomycetota</taxon>
        <taxon>Actinomycetes</taxon>
        <taxon>Kitasatosporales</taxon>
        <taxon>Streptomycetaceae</taxon>
        <taxon>Streptomyces</taxon>
    </lineage>
</organism>
<comment type="caution">
    <text evidence="3">The sequence shown here is derived from an EMBL/GenBank/DDBJ whole genome shotgun (WGS) entry which is preliminary data.</text>
</comment>
<evidence type="ECO:0000313" key="4">
    <source>
        <dbReference type="Proteomes" id="UP000578686"/>
    </source>
</evidence>
<reference evidence="3 4" key="1">
    <citation type="submission" date="2020-03" db="EMBL/GenBank/DDBJ databases">
        <title>Draft genome of Streptomyces sp. ventii, isolated from the Axial Seamount in the Pacific Ocean, and resequencing of the two type strains Streptomyces lonarensis strain NCL 716 and Streptomyces bohaiensis strain 11A07.</title>
        <authorList>
            <person name="Loughran R.M."/>
            <person name="Pfannmuller K.M."/>
            <person name="Wasson B.J."/>
            <person name="Deadmond M.C."/>
            <person name="Paddock B.E."/>
            <person name="Koyack M.J."/>
            <person name="Gallegos D.A."/>
            <person name="Mitchell E.A."/>
            <person name="Ushijima B."/>
            <person name="Saw J.H."/>
            <person name="Mcphail K.L."/>
            <person name="Videau P."/>
        </authorList>
    </citation>
    <scope>NUCLEOTIDE SEQUENCE [LARGE SCALE GENOMIC DNA]</scope>
    <source>
        <strain evidence="3 4">NCL716</strain>
    </source>
</reference>
<dbReference type="AlphaFoldDB" id="A0A7X6HYJ8"/>
<dbReference type="RefSeq" id="WP_167968775.1">
    <property type="nucleotide sequence ID" value="NZ_BHZG01000125.1"/>
</dbReference>
<keyword evidence="1" id="KW-0808">Transferase</keyword>
<evidence type="ECO:0000256" key="1">
    <source>
        <dbReference type="ARBA" id="ARBA00022527"/>
    </source>
</evidence>
<dbReference type="GO" id="GO:0004674">
    <property type="term" value="F:protein serine/threonine kinase activity"/>
    <property type="evidence" value="ECO:0007669"/>
    <property type="project" value="UniProtKB-KW"/>
</dbReference>
<dbReference type="Gene3D" id="3.30.565.10">
    <property type="entry name" value="Histidine kinase-like ATPase, C-terminal domain"/>
    <property type="match status" value="1"/>
</dbReference>
<keyword evidence="3" id="KW-0547">Nucleotide-binding</keyword>
<dbReference type="PANTHER" id="PTHR35526">
    <property type="entry name" value="ANTI-SIGMA-F FACTOR RSBW-RELATED"/>
    <property type="match status" value="1"/>
</dbReference>
<name>A0A7X6HYJ8_9ACTN</name>
<dbReference type="InterPro" id="IPR036890">
    <property type="entry name" value="HATPase_C_sf"/>
</dbReference>
<evidence type="ECO:0000259" key="2">
    <source>
        <dbReference type="Pfam" id="PF13581"/>
    </source>
</evidence>
<dbReference type="InterPro" id="IPR050267">
    <property type="entry name" value="Anti-sigma-factor_SerPK"/>
</dbReference>
<dbReference type="EMBL" id="JAAVJD010000039">
    <property type="protein sequence ID" value="NJQ05490.1"/>
    <property type="molecule type" value="Genomic_DNA"/>
</dbReference>
<keyword evidence="1" id="KW-0418">Kinase</keyword>
<dbReference type="Pfam" id="PF13581">
    <property type="entry name" value="HATPase_c_2"/>
    <property type="match status" value="1"/>
</dbReference>
<keyword evidence="1" id="KW-0723">Serine/threonine-protein kinase</keyword>
<protein>
    <submittedName>
        <fullName evidence="3">ATP-binding protein</fullName>
    </submittedName>
</protein>
<evidence type="ECO:0000313" key="3">
    <source>
        <dbReference type="EMBL" id="NJQ05490.1"/>
    </source>
</evidence>
<dbReference type="Proteomes" id="UP000578686">
    <property type="component" value="Unassembled WGS sequence"/>
</dbReference>
<dbReference type="GO" id="GO:0005524">
    <property type="term" value="F:ATP binding"/>
    <property type="evidence" value="ECO:0007669"/>
    <property type="project" value="UniProtKB-KW"/>
</dbReference>
<keyword evidence="3" id="KW-0067">ATP-binding</keyword>
<dbReference type="InterPro" id="IPR003594">
    <property type="entry name" value="HATPase_dom"/>
</dbReference>
<gene>
    <name evidence="3" type="ORF">HCN56_07840</name>
</gene>
<accession>A0A7X6HYJ8</accession>
<keyword evidence="4" id="KW-1185">Reference proteome</keyword>
<dbReference type="CDD" id="cd16936">
    <property type="entry name" value="HATPase_RsbW-like"/>
    <property type="match status" value="1"/>
</dbReference>